<dbReference type="SUPFAM" id="SSF50129">
    <property type="entry name" value="GroES-like"/>
    <property type="match status" value="1"/>
</dbReference>
<dbReference type="Gene3D" id="3.40.50.720">
    <property type="entry name" value="NAD(P)-binding Rossmann-like Domain"/>
    <property type="match status" value="1"/>
</dbReference>
<dbReference type="InterPro" id="IPR036291">
    <property type="entry name" value="NAD(P)-bd_dom_sf"/>
</dbReference>
<name>A0A841F8Y8_9ACTN</name>
<dbReference type="EMBL" id="JACHGT010000003">
    <property type="protein sequence ID" value="MBB6033591.1"/>
    <property type="molecule type" value="Genomic_DNA"/>
</dbReference>
<dbReference type="Gene3D" id="3.90.180.10">
    <property type="entry name" value="Medium-chain alcohol dehydrogenases, catalytic domain"/>
    <property type="match status" value="1"/>
</dbReference>
<dbReference type="GO" id="GO:0016491">
    <property type="term" value="F:oxidoreductase activity"/>
    <property type="evidence" value="ECO:0007669"/>
    <property type="project" value="InterPro"/>
</dbReference>
<feature type="domain" description="Enoyl reductase (ER)" evidence="1">
    <location>
        <begin position="10"/>
        <end position="302"/>
    </location>
</feature>
<dbReference type="SUPFAM" id="SSF51735">
    <property type="entry name" value="NAD(P)-binding Rossmann-fold domains"/>
    <property type="match status" value="1"/>
</dbReference>
<dbReference type="InterPro" id="IPR002364">
    <property type="entry name" value="Quin_OxRdtase/zeta-crystal_CS"/>
</dbReference>
<protein>
    <submittedName>
        <fullName evidence="2">NADPH:quinone reductase-like Zn-dependent oxidoreductase</fullName>
    </submittedName>
</protein>
<dbReference type="AlphaFoldDB" id="A0A841F8Y8"/>
<dbReference type="SMART" id="SM00829">
    <property type="entry name" value="PKS_ER"/>
    <property type="match status" value="1"/>
</dbReference>
<comment type="caution">
    <text evidence="2">The sequence shown here is derived from an EMBL/GenBank/DDBJ whole genome shotgun (WGS) entry which is preliminary data.</text>
</comment>
<dbReference type="InterPro" id="IPR020843">
    <property type="entry name" value="ER"/>
</dbReference>
<dbReference type="GO" id="GO:0008270">
    <property type="term" value="F:zinc ion binding"/>
    <property type="evidence" value="ECO:0007669"/>
    <property type="project" value="InterPro"/>
</dbReference>
<dbReference type="CDD" id="cd05289">
    <property type="entry name" value="MDR_like_2"/>
    <property type="match status" value="1"/>
</dbReference>
<evidence type="ECO:0000259" key="1">
    <source>
        <dbReference type="SMART" id="SM00829"/>
    </source>
</evidence>
<evidence type="ECO:0000313" key="2">
    <source>
        <dbReference type="EMBL" id="MBB6033591.1"/>
    </source>
</evidence>
<keyword evidence="3" id="KW-1185">Reference proteome</keyword>
<accession>A0A841F8Y8</accession>
<dbReference type="Pfam" id="PF13602">
    <property type="entry name" value="ADH_zinc_N_2"/>
    <property type="match status" value="1"/>
</dbReference>
<dbReference type="InterPro" id="IPR052585">
    <property type="entry name" value="Lipid_raft_assoc_Zn_ADH"/>
</dbReference>
<dbReference type="Proteomes" id="UP000548476">
    <property type="component" value="Unassembled WGS sequence"/>
</dbReference>
<organism evidence="2 3">
    <name type="scientific">Phytomonospora endophytica</name>
    <dbReference type="NCBI Taxonomy" id="714109"/>
    <lineage>
        <taxon>Bacteria</taxon>
        <taxon>Bacillati</taxon>
        <taxon>Actinomycetota</taxon>
        <taxon>Actinomycetes</taxon>
        <taxon>Micromonosporales</taxon>
        <taxon>Micromonosporaceae</taxon>
        <taxon>Phytomonospora</taxon>
    </lineage>
</organism>
<dbReference type="InterPro" id="IPR011032">
    <property type="entry name" value="GroES-like_sf"/>
</dbReference>
<reference evidence="2 3" key="1">
    <citation type="submission" date="2020-08" db="EMBL/GenBank/DDBJ databases">
        <title>Genomic Encyclopedia of Type Strains, Phase IV (KMG-IV): sequencing the most valuable type-strain genomes for metagenomic binning, comparative biology and taxonomic classification.</title>
        <authorList>
            <person name="Goeker M."/>
        </authorList>
    </citation>
    <scope>NUCLEOTIDE SEQUENCE [LARGE SCALE GENOMIC DNA]</scope>
    <source>
        <strain evidence="2 3">YIM 65646</strain>
    </source>
</reference>
<dbReference type="PANTHER" id="PTHR43482">
    <property type="entry name" value="PROTEIN AST1-RELATED"/>
    <property type="match status" value="1"/>
</dbReference>
<gene>
    <name evidence="2" type="ORF">HNR73_001441</name>
</gene>
<dbReference type="Pfam" id="PF08240">
    <property type="entry name" value="ADH_N"/>
    <property type="match status" value="1"/>
</dbReference>
<proteinExistence type="predicted"/>
<dbReference type="RefSeq" id="WP_184786489.1">
    <property type="nucleotide sequence ID" value="NZ_BONT01000014.1"/>
</dbReference>
<dbReference type="PROSITE" id="PS01162">
    <property type="entry name" value="QOR_ZETA_CRYSTAL"/>
    <property type="match status" value="1"/>
</dbReference>
<sequence>MKAARIHTYGDAGVIRVEDAPTPRPGRGEVLIAVAAAAHNPSDVWFRSGLLHEMFPADFPVTLGADVSGTVVALGEGTALTVGDRVMGRLDTGGTAAEYTTAPEANLTAAPISIPLAHAAAIPVAGLTAWQAVFEQAGIRAGERVLINGAGGGVGSFGVQLARHTGATVIATAGPRSAETVRRHGAHLVVDYTTGDIAGHVGEPVDVLLNLAGIPPETAAGLGALVRPGGRIVSAATPVEAPEGVTSTHFVARNDTAQLAELAALVDAGVVTVDISDTRPLAELAEVHRAAEAGGIRGKVLLIP</sequence>
<dbReference type="InterPro" id="IPR013154">
    <property type="entry name" value="ADH-like_N"/>
</dbReference>
<evidence type="ECO:0000313" key="3">
    <source>
        <dbReference type="Proteomes" id="UP000548476"/>
    </source>
</evidence>
<dbReference type="PANTHER" id="PTHR43482:SF1">
    <property type="entry name" value="PROTEIN AST1-RELATED"/>
    <property type="match status" value="1"/>
</dbReference>